<reference evidence="1 2" key="1">
    <citation type="submission" date="2019-06" db="EMBL/GenBank/DDBJ databases">
        <title>Genomics analysis of Aphanomyces spp. identifies a new class of oomycete effector associated with host adaptation.</title>
        <authorList>
            <person name="Gaulin E."/>
        </authorList>
    </citation>
    <scope>NUCLEOTIDE SEQUENCE [LARGE SCALE GENOMIC DNA]</scope>
    <source>
        <strain evidence="1 2">E</strain>
    </source>
</reference>
<evidence type="ECO:0000313" key="2">
    <source>
        <dbReference type="Proteomes" id="UP000469452"/>
    </source>
</evidence>
<dbReference type="AlphaFoldDB" id="A0A6A5AM07"/>
<proteinExistence type="predicted"/>
<comment type="caution">
    <text evidence="1">The sequence shown here is derived from an EMBL/GenBank/DDBJ whole genome shotgun (WGS) entry which is preliminary data.</text>
</comment>
<sequence length="521" mass="57678">MLLHSMVRKSTRRLVRISTGHRLRDSIDTNDNPGPGFSLIQPADSHRLTRHLSILQERKYTVTDDTIKYEDGAECDAQDNSSQPFEKASVAMASRRRNGALATSLGASKDQGVLPLMQVQTDLHGAQWNRALYRRALASVRQLNALGSLSLSKQPAPDGVDNNAPAPPPAEVSRQWFRDLQTKATAPPPLPTPGSYRHSKWHHVTYGSTIYLESCATRACLLLGGSGKSVSNSQRRHAADPGTLLRMVDFADPFRRGYIYDGDAMWLRLDQFNPLLPKKRDPIALYLNDVQFFLSWSVAADGSSGQTACIASALEALVPSIAHYGYDTSMAECLGENHAVMHLAKWTIQVVPSAADNDLDDEKDELYVGDEYCHGRAGNEPPDVNRPICNYSVVHLRQDDRLLVADKATGVASMQHVRSTSPRHTKAAQWRLCVRDPMPPTHPTGPLHLAGSSAEKATVNLRQSHRRTTAYFSTKNDRATDQMETHLASRTHLAMIHNAQETHAVEYFAHKYKTTALASHT</sequence>
<name>A0A6A5AM07_APHAT</name>
<dbReference type="VEuPathDB" id="FungiDB:H257_00457"/>
<dbReference type="EMBL" id="VJMI01011122">
    <property type="protein sequence ID" value="KAF0753684.1"/>
    <property type="molecule type" value="Genomic_DNA"/>
</dbReference>
<gene>
    <name evidence="1" type="ORF">AaE_005621</name>
</gene>
<protein>
    <submittedName>
        <fullName evidence="1">Uncharacterized protein</fullName>
    </submittedName>
</protein>
<accession>A0A6A5AM07</accession>
<evidence type="ECO:0000313" key="1">
    <source>
        <dbReference type="EMBL" id="KAF0753684.1"/>
    </source>
</evidence>
<dbReference type="Proteomes" id="UP000469452">
    <property type="component" value="Unassembled WGS sequence"/>
</dbReference>
<organism evidence="1 2">
    <name type="scientific">Aphanomyces astaci</name>
    <name type="common">Crayfish plague agent</name>
    <dbReference type="NCBI Taxonomy" id="112090"/>
    <lineage>
        <taxon>Eukaryota</taxon>
        <taxon>Sar</taxon>
        <taxon>Stramenopiles</taxon>
        <taxon>Oomycota</taxon>
        <taxon>Saprolegniomycetes</taxon>
        <taxon>Saprolegniales</taxon>
        <taxon>Verrucalvaceae</taxon>
        <taxon>Aphanomyces</taxon>
    </lineage>
</organism>